<dbReference type="Gene3D" id="2.40.50.100">
    <property type="match status" value="1"/>
</dbReference>
<sequence length="386" mass="42346">MSSLQLRGVTVLGPSGQPLLDAVDLDLADGEALAVIGPSAAARTTLLRTIAGLQAPDDGEILIDDVDVTGRGPRQRDVAMVFADHALHPRRDTLDNLTFAATLRRRHDRAELAERVEQVVDELALRDVLDLRPARLGADQQQRVAIGRSLVRDANLWLFDDPFAAQSERVRPHLRSVVLHWQTERERTSLVATSSVDEALSLAGRVAVLHQGRIRQVGSADELYEDPADMFVAGYLGSPPMNLLPAFRDGDQLVTPLATILVDDRVERAIGDRPVVIAGIRPEHCHDATRGKVAVTGGVEFTTRVDDVEWRARSQYAFLGFDLDPALAEVLDEVEEMFEFDLFQDFLVAEVPSGTTVRAGQSLHVVVPHESIMLFDPDSGENLTRG</sequence>
<keyword evidence="6" id="KW-1185">Reference proteome</keyword>
<keyword evidence="3 5" id="KW-0067">ATP-binding</keyword>
<feature type="domain" description="ABC transporter" evidence="4">
    <location>
        <begin position="4"/>
        <end position="236"/>
    </location>
</feature>
<comment type="caution">
    <text evidence="5">The sequence shown here is derived from an EMBL/GenBank/DDBJ whole genome shotgun (WGS) entry which is preliminary data.</text>
</comment>
<evidence type="ECO:0000313" key="5">
    <source>
        <dbReference type="EMBL" id="GAA1738628.1"/>
    </source>
</evidence>
<dbReference type="Proteomes" id="UP001501057">
    <property type="component" value="Unassembled WGS sequence"/>
</dbReference>
<protein>
    <submittedName>
        <fullName evidence="5">Sn-glycerol-3-phosphate ABC transporter ATP-binding protein UgpC</fullName>
    </submittedName>
</protein>
<dbReference type="InterPro" id="IPR008995">
    <property type="entry name" value="Mo/tungstate-bd_C_term_dom"/>
</dbReference>
<dbReference type="SMART" id="SM00382">
    <property type="entry name" value="AAA"/>
    <property type="match status" value="1"/>
</dbReference>
<dbReference type="InterPro" id="IPR040582">
    <property type="entry name" value="OB_MalK-like"/>
</dbReference>
<dbReference type="Pfam" id="PF17912">
    <property type="entry name" value="OB_MalK"/>
    <property type="match status" value="1"/>
</dbReference>
<dbReference type="InterPro" id="IPR047641">
    <property type="entry name" value="ABC_transpr_MalK/UgpC-like"/>
</dbReference>
<dbReference type="GO" id="GO:0005524">
    <property type="term" value="F:ATP binding"/>
    <property type="evidence" value="ECO:0007669"/>
    <property type="project" value="UniProtKB-KW"/>
</dbReference>
<evidence type="ECO:0000256" key="3">
    <source>
        <dbReference type="ARBA" id="ARBA00022840"/>
    </source>
</evidence>
<dbReference type="InterPro" id="IPR027417">
    <property type="entry name" value="P-loop_NTPase"/>
</dbReference>
<evidence type="ECO:0000256" key="1">
    <source>
        <dbReference type="ARBA" id="ARBA00022448"/>
    </source>
</evidence>
<accession>A0ABP4VXE6</accession>
<dbReference type="Pfam" id="PF00005">
    <property type="entry name" value="ABC_tran"/>
    <property type="match status" value="1"/>
</dbReference>
<dbReference type="PROSITE" id="PS50893">
    <property type="entry name" value="ABC_TRANSPORTER_2"/>
    <property type="match status" value="1"/>
</dbReference>
<dbReference type="SUPFAM" id="SSF50331">
    <property type="entry name" value="MOP-like"/>
    <property type="match status" value="1"/>
</dbReference>
<dbReference type="PANTHER" id="PTHR43875:SF1">
    <property type="entry name" value="OSMOPROTECTIVE COMPOUNDS UPTAKE ATP-BINDING PROTEIN GGTA"/>
    <property type="match status" value="1"/>
</dbReference>
<evidence type="ECO:0000313" key="6">
    <source>
        <dbReference type="Proteomes" id="UP001501057"/>
    </source>
</evidence>
<proteinExistence type="predicted"/>
<evidence type="ECO:0000256" key="2">
    <source>
        <dbReference type="ARBA" id="ARBA00022741"/>
    </source>
</evidence>
<organism evidence="5 6">
    <name type="scientific">Aeromicrobium alkaliterrae</name>
    <dbReference type="NCBI Taxonomy" id="302168"/>
    <lineage>
        <taxon>Bacteria</taxon>
        <taxon>Bacillati</taxon>
        <taxon>Actinomycetota</taxon>
        <taxon>Actinomycetes</taxon>
        <taxon>Propionibacteriales</taxon>
        <taxon>Nocardioidaceae</taxon>
        <taxon>Aeromicrobium</taxon>
    </lineage>
</organism>
<evidence type="ECO:0000259" key="4">
    <source>
        <dbReference type="PROSITE" id="PS50893"/>
    </source>
</evidence>
<gene>
    <name evidence="5" type="primary">ugpC_2</name>
    <name evidence="5" type="ORF">GCM10009710_18680</name>
</gene>
<keyword evidence="1" id="KW-0813">Transport</keyword>
<dbReference type="RefSeq" id="WP_344200470.1">
    <property type="nucleotide sequence ID" value="NZ_BAAAME010000004.1"/>
</dbReference>
<name>A0ABP4VXE6_9ACTN</name>
<dbReference type="SUPFAM" id="SSF52540">
    <property type="entry name" value="P-loop containing nucleoside triphosphate hydrolases"/>
    <property type="match status" value="1"/>
</dbReference>
<dbReference type="Gene3D" id="3.40.50.300">
    <property type="entry name" value="P-loop containing nucleotide triphosphate hydrolases"/>
    <property type="match status" value="1"/>
</dbReference>
<dbReference type="EMBL" id="BAAAME010000004">
    <property type="protein sequence ID" value="GAA1738628.1"/>
    <property type="molecule type" value="Genomic_DNA"/>
</dbReference>
<keyword evidence="2" id="KW-0547">Nucleotide-binding</keyword>
<dbReference type="InterPro" id="IPR003593">
    <property type="entry name" value="AAA+_ATPase"/>
</dbReference>
<dbReference type="InterPro" id="IPR003439">
    <property type="entry name" value="ABC_transporter-like_ATP-bd"/>
</dbReference>
<reference evidence="6" key="1">
    <citation type="journal article" date="2019" name="Int. J. Syst. Evol. Microbiol.">
        <title>The Global Catalogue of Microorganisms (GCM) 10K type strain sequencing project: providing services to taxonomists for standard genome sequencing and annotation.</title>
        <authorList>
            <consortium name="The Broad Institute Genomics Platform"/>
            <consortium name="The Broad Institute Genome Sequencing Center for Infectious Disease"/>
            <person name="Wu L."/>
            <person name="Ma J."/>
        </authorList>
    </citation>
    <scope>NUCLEOTIDE SEQUENCE [LARGE SCALE GENOMIC DNA]</scope>
    <source>
        <strain evidence="6">JCM 13518</strain>
    </source>
</reference>
<dbReference type="PANTHER" id="PTHR43875">
    <property type="entry name" value="MALTODEXTRIN IMPORT ATP-BINDING PROTEIN MSMX"/>
    <property type="match status" value="1"/>
</dbReference>